<dbReference type="InterPro" id="IPR028976">
    <property type="entry name" value="CheC-like_sf"/>
</dbReference>
<evidence type="ECO:0000313" key="2">
    <source>
        <dbReference type="EMBL" id="MFC4726968.1"/>
    </source>
</evidence>
<dbReference type="InterPro" id="IPR037257">
    <property type="entry name" value="T2SS_E_N_sf"/>
</dbReference>
<evidence type="ECO:0000256" key="1">
    <source>
        <dbReference type="ARBA" id="ARBA00022500"/>
    </source>
</evidence>
<dbReference type="RefSeq" id="WP_377002940.1">
    <property type="nucleotide sequence ID" value="NZ_JBHSGG010000002.1"/>
</dbReference>
<dbReference type="EMBL" id="JBHSGG010000002">
    <property type="protein sequence ID" value="MFC4726968.1"/>
    <property type="molecule type" value="Genomic_DNA"/>
</dbReference>
<dbReference type="Gene3D" id="3.40.1550.10">
    <property type="entry name" value="CheC-like"/>
    <property type="match status" value="1"/>
</dbReference>
<comment type="caution">
    <text evidence="2">The sequence shown here is derived from an EMBL/GenBank/DDBJ whole genome shotgun (WGS) entry which is preliminary data.</text>
</comment>
<keyword evidence="1" id="KW-0145">Chemotaxis</keyword>
<keyword evidence="3" id="KW-1185">Reference proteome</keyword>
<dbReference type="Proteomes" id="UP001595892">
    <property type="component" value="Unassembled WGS sequence"/>
</dbReference>
<name>A0ABV9NIW2_9GAMM</name>
<sequence length="283" mass="29841">MAVKFFGQFLLEKGVITPSQLLVALQAQQTSNPVLGELAQQRGLLTAAQAERINARQRAEDRRFGDLAQEMGLLDAAQVDELVAAQKAQRRLFGEILLEQGFLDRAQLDAELAAHAREREDAARALEVGVAGHAAGDLADSAMRTCARLFPRILGGQCQAAGLVGAGALPPCDVTAHVRIEAAARPLTIGLACERATMGRIGCAFLSIPPEECDAELALDALGELVNVIMGYVVRDVLPDDAAYRASPPDTGVPAAELVADPERALAIAMTSQLGDFVLVVAG</sequence>
<gene>
    <name evidence="2" type="ORF">ACFO3Q_02085</name>
</gene>
<protein>
    <submittedName>
        <fullName evidence="2">Chemotaxis protein CheX</fullName>
    </submittedName>
</protein>
<organism evidence="2 3">
    <name type="scientific">Coralloluteibacterium thermophilum</name>
    <dbReference type="NCBI Taxonomy" id="2707049"/>
    <lineage>
        <taxon>Bacteria</taxon>
        <taxon>Pseudomonadati</taxon>
        <taxon>Pseudomonadota</taxon>
        <taxon>Gammaproteobacteria</taxon>
        <taxon>Lysobacterales</taxon>
        <taxon>Lysobacteraceae</taxon>
        <taxon>Coralloluteibacterium</taxon>
    </lineage>
</organism>
<reference evidence="3" key="1">
    <citation type="journal article" date="2019" name="Int. J. Syst. Evol. Microbiol.">
        <title>The Global Catalogue of Microorganisms (GCM) 10K type strain sequencing project: providing services to taxonomists for standard genome sequencing and annotation.</title>
        <authorList>
            <consortium name="The Broad Institute Genomics Platform"/>
            <consortium name="The Broad Institute Genome Sequencing Center for Infectious Disease"/>
            <person name="Wu L."/>
            <person name="Ma J."/>
        </authorList>
    </citation>
    <scope>NUCLEOTIDE SEQUENCE [LARGE SCALE GENOMIC DNA]</scope>
    <source>
        <strain evidence="3">CGMCC 1.13574</strain>
    </source>
</reference>
<dbReference type="SUPFAM" id="SSF160246">
    <property type="entry name" value="EspE N-terminal domain-like"/>
    <property type="match status" value="1"/>
</dbReference>
<evidence type="ECO:0000313" key="3">
    <source>
        <dbReference type="Proteomes" id="UP001595892"/>
    </source>
</evidence>
<proteinExistence type="predicted"/>
<accession>A0ABV9NIW2</accession>